<feature type="compositionally biased region" description="Polar residues" evidence="1">
    <location>
        <begin position="513"/>
        <end position="524"/>
    </location>
</feature>
<dbReference type="OrthoDB" id="9991235at2759"/>
<dbReference type="InterPro" id="IPR006674">
    <property type="entry name" value="HD_domain"/>
</dbReference>
<proteinExistence type="predicted"/>
<name>A0A167W578_9AGAM</name>
<organism evidence="3 4">
    <name type="scientific">Athelia psychrophila</name>
    <dbReference type="NCBI Taxonomy" id="1759441"/>
    <lineage>
        <taxon>Eukaryota</taxon>
        <taxon>Fungi</taxon>
        <taxon>Dikarya</taxon>
        <taxon>Basidiomycota</taxon>
        <taxon>Agaricomycotina</taxon>
        <taxon>Agaricomycetes</taxon>
        <taxon>Agaricomycetidae</taxon>
        <taxon>Atheliales</taxon>
        <taxon>Atheliaceae</taxon>
        <taxon>Athelia</taxon>
    </lineage>
</organism>
<dbReference type="AlphaFoldDB" id="A0A167W578"/>
<dbReference type="GO" id="GO:0008832">
    <property type="term" value="F:dGTPase activity"/>
    <property type="evidence" value="ECO:0007669"/>
    <property type="project" value="TreeGrafter"/>
</dbReference>
<accession>A0A167W578</accession>
<feature type="compositionally biased region" description="Low complexity" evidence="1">
    <location>
        <begin position="486"/>
        <end position="496"/>
    </location>
</feature>
<keyword evidence="4" id="KW-1185">Reference proteome</keyword>
<evidence type="ECO:0000313" key="3">
    <source>
        <dbReference type="EMBL" id="KZP05707.1"/>
    </source>
</evidence>
<dbReference type="Gene3D" id="3.30.70.2760">
    <property type="match status" value="1"/>
</dbReference>
<gene>
    <name evidence="3" type="ORF">FIBSPDRAFT_1053952</name>
</gene>
<dbReference type="InterPro" id="IPR045509">
    <property type="entry name" value="HD_assoc_2"/>
</dbReference>
<evidence type="ECO:0000256" key="1">
    <source>
        <dbReference type="SAM" id="MobiDB-lite"/>
    </source>
</evidence>
<dbReference type="SMART" id="SM00471">
    <property type="entry name" value="HDc"/>
    <property type="match status" value="1"/>
</dbReference>
<reference evidence="3 4" key="1">
    <citation type="journal article" date="2016" name="Mol. Biol. Evol.">
        <title>Comparative Genomics of Early-Diverging Mushroom-Forming Fungi Provides Insights into the Origins of Lignocellulose Decay Capabilities.</title>
        <authorList>
            <person name="Nagy L.G."/>
            <person name="Riley R."/>
            <person name="Tritt A."/>
            <person name="Adam C."/>
            <person name="Daum C."/>
            <person name="Floudas D."/>
            <person name="Sun H."/>
            <person name="Yadav J.S."/>
            <person name="Pangilinan J."/>
            <person name="Larsson K.H."/>
            <person name="Matsuura K."/>
            <person name="Barry K."/>
            <person name="Labutti K."/>
            <person name="Kuo R."/>
            <person name="Ohm R.A."/>
            <person name="Bhattacharya S.S."/>
            <person name="Shirouzu T."/>
            <person name="Yoshinaga Y."/>
            <person name="Martin F.M."/>
            <person name="Grigoriev I.V."/>
            <person name="Hibbett D.S."/>
        </authorList>
    </citation>
    <scope>NUCLEOTIDE SEQUENCE [LARGE SCALE GENOMIC DNA]</scope>
    <source>
        <strain evidence="3 4">CBS 109695</strain>
    </source>
</reference>
<dbReference type="PANTHER" id="PTHR11373">
    <property type="entry name" value="DEOXYNUCLEOSIDE TRIPHOSPHATE TRIPHOSPHOHYDROLASE"/>
    <property type="match status" value="1"/>
</dbReference>
<dbReference type="EMBL" id="KV417823">
    <property type="protein sequence ID" value="KZP05707.1"/>
    <property type="molecule type" value="Genomic_DNA"/>
</dbReference>
<dbReference type="PANTHER" id="PTHR11373:SF4">
    <property type="entry name" value="DEOXYNUCLEOSIDE TRIPHOSPHATE TRIPHOSPHOHYDROLASE SAMHD1"/>
    <property type="match status" value="1"/>
</dbReference>
<dbReference type="STRING" id="436010.A0A167W578"/>
<dbReference type="InterPro" id="IPR050135">
    <property type="entry name" value="dGTPase-like"/>
</dbReference>
<dbReference type="Proteomes" id="UP000076532">
    <property type="component" value="Unassembled WGS sequence"/>
</dbReference>
<feature type="compositionally biased region" description="Polar residues" evidence="1">
    <location>
        <begin position="497"/>
        <end position="506"/>
    </location>
</feature>
<feature type="domain" description="HD/PDEase" evidence="2">
    <location>
        <begin position="68"/>
        <end position="214"/>
    </location>
</feature>
<dbReference type="GO" id="GO:0005634">
    <property type="term" value="C:nucleus"/>
    <property type="evidence" value="ECO:0007669"/>
    <property type="project" value="TreeGrafter"/>
</dbReference>
<feature type="compositionally biased region" description="Polar residues" evidence="1">
    <location>
        <begin position="469"/>
        <end position="478"/>
    </location>
</feature>
<dbReference type="GO" id="GO:0006203">
    <property type="term" value="P:dGTP catabolic process"/>
    <property type="evidence" value="ECO:0007669"/>
    <property type="project" value="TreeGrafter"/>
</dbReference>
<dbReference type="InterPro" id="IPR003607">
    <property type="entry name" value="HD/PDEase_dom"/>
</dbReference>
<sequence length="549" mass="62197">MSSTLLEADEIDAPTQQSPPPTLRYMKDPVHDYIMADELISTFMDTPQFQRLRSIKQLGTSYFVWPGASHNRFEHCLGVAHLARLMAEHLQKSQPELDITDRDVQCVQLAGLCHDLGHGPWSHVWDSLFIPKALKGKSWHHEDASEMMFDDLIKQNEIQFSEEDATFVKALIAGEPARCGSEKTFLFEIVANKRNGIDVDKFDYIARDCHAIGEKGNLSLTRLINSARVIDNQICYDIKDANQLYELSYTRFSLHKRIYNHKTAKSVEYMIIDALLAAEPYLKIAEQVDKPEKYVFLTDDIMPTIERSMEPELAESRAIFKRLRLRDLYKCVDYKVFRYQDLDVCRQHLTPERIAEAARRLQQVGTITADDVIVDLTTMHYGMKEKNPLDFINFYSKSMPNKCTSVKEGDVSMLMPVSFAEVFLRVFTKDSQHFGVVQAAYREVLKTLPSPDDIPAAVQPMHTDGPLTAPSTPHSKSASLPGIDNTVTPKTTTSTTPISRSANSFTAVPLNHAPTSPHQNYRRTSASRKRDRDVSGPVTDEAGPLKKKK</sequence>
<dbReference type="Gene3D" id="1.10.3210.10">
    <property type="entry name" value="Hypothetical protein af1432"/>
    <property type="match status" value="1"/>
</dbReference>
<dbReference type="Pfam" id="PF01966">
    <property type="entry name" value="HD"/>
    <property type="match status" value="1"/>
</dbReference>
<dbReference type="Pfam" id="PF19276">
    <property type="entry name" value="HD_assoc_2"/>
    <property type="match status" value="1"/>
</dbReference>
<dbReference type="CDD" id="cd00077">
    <property type="entry name" value="HDc"/>
    <property type="match status" value="1"/>
</dbReference>
<feature type="region of interest" description="Disordered" evidence="1">
    <location>
        <begin position="453"/>
        <end position="549"/>
    </location>
</feature>
<protein>
    <submittedName>
        <fullName evidence="3">HD-domain/PDEase-like protein</fullName>
    </submittedName>
</protein>
<evidence type="ECO:0000259" key="2">
    <source>
        <dbReference type="SMART" id="SM00471"/>
    </source>
</evidence>
<dbReference type="SUPFAM" id="SSF109604">
    <property type="entry name" value="HD-domain/PDEase-like"/>
    <property type="match status" value="1"/>
</dbReference>
<dbReference type="FunFam" id="1.10.3210.10:FF:000030">
    <property type="entry name" value="Deoxynucleoside triphosphate triphosphohydrolase SAMHD1 homolog"/>
    <property type="match status" value="1"/>
</dbReference>
<feature type="region of interest" description="Disordered" evidence="1">
    <location>
        <begin position="1"/>
        <end position="22"/>
    </location>
</feature>
<evidence type="ECO:0000313" key="4">
    <source>
        <dbReference type="Proteomes" id="UP000076532"/>
    </source>
</evidence>